<proteinExistence type="predicted"/>
<feature type="compositionally biased region" description="Polar residues" evidence="1">
    <location>
        <begin position="162"/>
        <end position="171"/>
    </location>
</feature>
<accession>A0A6C0EFM6</accession>
<dbReference type="EMBL" id="MN739818">
    <property type="protein sequence ID" value="QHT27233.1"/>
    <property type="molecule type" value="Genomic_DNA"/>
</dbReference>
<feature type="compositionally biased region" description="Basic and acidic residues" evidence="1">
    <location>
        <begin position="172"/>
        <end position="181"/>
    </location>
</feature>
<sequence length="275" mass="31295">MTEYLYYEKYIKYKIKYLKLLNYKNNLEGGKILSTVKDLPKAMITIIVSIFKFFKKIISNTSFRDMIYNNKKFEEIKNYIVKKIDEIKRIIKFTIEFIKKYSKIVIKMTSNLIKKIGSLIFSLLSKGAVNIGKSAVSIGKSAVSIGKSVSKLGSKLGRSKLDQNSNSNKSESFNDSKEQKAGKPMPHKNCNMLPIKQLLNLPTVIREPFQTAFIKILVELVEKAITTPPTGIIALKPFSVIVGSMIKKMFPKILNLMETYPEIAEQILCMIDAQK</sequence>
<protein>
    <submittedName>
        <fullName evidence="2">Uncharacterized protein</fullName>
    </submittedName>
</protein>
<evidence type="ECO:0000313" key="2">
    <source>
        <dbReference type="EMBL" id="QHT27233.1"/>
    </source>
</evidence>
<reference evidence="2" key="1">
    <citation type="journal article" date="2020" name="Nature">
        <title>Giant virus diversity and host interactions through global metagenomics.</title>
        <authorList>
            <person name="Schulz F."/>
            <person name="Roux S."/>
            <person name="Paez-Espino D."/>
            <person name="Jungbluth S."/>
            <person name="Walsh D.A."/>
            <person name="Denef V.J."/>
            <person name="McMahon K.D."/>
            <person name="Konstantinidis K.T."/>
            <person name="Eloe-Fadrosh E.A."/>
            <person name="Kyrpides N.C."/>
            <person name="Woyke T."/>
        </authorList>
    </citation>
    <scope>NUCLEOTIDE SEQUENCE</scope>
    <source>
        <strain evidence="2">GVMAG-M-3300023179-2</strain>
    </source>
</reference>
<feature type="region of interest" description="Disordered" evidence="1">
    <location>
        <begin position="157"/>
        <end position="187"/>
    </location>
</feature>
<evidence type="ECO:0000256" key="1">
    <source>
        <dbReference type="SAM" id="MobiDB-lite"/>
    </source>
</evidence>
<organism evidence="2">
    <name type="scientific">viral metagenome</name>
    <dbReference type="NCBI Taxonomy" id="1070528"/>
    <lineage>
        <taxon>unclassified sequences</taxon>
        <taxon>metagenomes</taxon>
        <taxon>organismal metagenomes</taxon>
    </lineage>
</organism>
<dbReference type="AlphaFoldDB" id="A0A6C0EFM6"/>
<name>A0A6C0EFM6_9ZZZZ</name>